<keyword evidence="6 12" id="KW-0418">Kinase</keyword>
<dbReference type="EC" id="2.7.13.3" evidence="3"/>
<keyword evidence="13" id="KW-1185">Reference proteome</keyword>
<dbReference type="InterPro" id="IPR036097">
    <property type="entry name" value="HisK_dim/P_sf"/>
</dbReference>
<organism evidence="12 13">
    <name type="scientific">Desulfosporosinus metallidurans</name>
    <dbReference type="NCBI Taxonomy" id="1888891"/>
    <lineage>
        <taxon>Bacteria</taxon>
        <taxon>Bacillati</taxon>
        <taxon>Bacillota</taxon>
        <taxon>Clostridia</taxon>
        <taxon>Eubacteriales</taxon>
        <taxon>Desulfitobacteriaceae</taxon>
        <taxon>Desulfosporosinus</taxon>
    </lineage>
</organism>
<dbReference type="RefSeq" id="WP_075364635.1">
    <property type="nucleotide sequence ID" value="NZ_MLBF01000011.1"/>
</dbReference>
<evidence type="ECO:0000256" key="2">
    <source>
        <dbReference type="ARBA" id="ARBA00004370"/>
    </source>
</evidence>
<evidence type="ECO:0000256" key="5">
    <source>
        <dbReference type="ARBA" id="ARBA00022679"/>
    </source>
</evidence>
<evidence type="ECO:0000259" key="11">
    <source>
        <dbReference type="PROSITE" id="PS50885"/>
    </source>
</evidence>
<feature type="transmembrane region" description="Helical" evidence="9">
    <location>
        <begin position="7"/>
        <end position="27"/>
    </location>
</feature>
<dbReference type="InterPro" id="IPR036890">
    <property type="entry name" value="HATPase_C_sf"/>
</dbReference>
<evidence type="ECO:0000313" key="13">
    <source>
        <dbReference type="Proteomes" id="UP000186102"/>
    </source>
</evidence>
<keyword evidence="12" id="KW-0407">Ion channel</keyword>
<reference evidence="12 13" key="1">
    <citation type="submission" date="2016-09" db="EMBL/GenBank/DDBJ databases">
        <title>Complete genome of Desulfosporosinus sp. OL.</title>
        <authorList>
            <person name="Mardanov A."/>
            <person name="Beletsky A."/>
            <person name="Panova A."/>
            <person name="Karnachuk O."/>
            <person name="Ravin N."/>
        </authorList>
    </citation>
    <scope>NUCLEOTIDE SEQUENCE [LARGE SCALE GENOMIC DNA]</scope>
    <source>
        <strain evidence="12 13">OL</strain>
    </source>
</reference>
<keyword evidence="12" id="KW-0813">Transport</keyword>
<keyword evidence="9" id="KW-0812">Transmembrane</keyword>
<accession>A0A1Q8QXP8</accession>
<evidence type="ECO:0000256" key="1">
    <source>
        <dbReference type="ARBA" id="ARBA00000085"/>
    </source>
</evidence>
<evidence type="ECO:0000256" key="7">
    <source>
        <dbReference type="ARBA" id="ARBA00023012"/>
    </source>
</evidence>
<dbReference type="InterPro" id="IPR004358">
    <property type="entry name" value="Sig_transdc_His_kin-like_C"/>
</dbReference>
<dbReference type="InterPro" id="IPR003661">
    <property type="entry name" value="HisK_dim/P_dom"/>
</dbReference>
<evidence type="ECO:0000256" key="4">
    <source>
        <dbReference type="ARBA" id="ARBA00022553"/>
    </source>
</evidence>
<dbReference type="Gene3D" id="1.10.287.130">
    <property type="match status" value="1"/>
</dbReference>
<feature type="region of interest" description="Disordered" evidence="8">
    <location>
        <begin position="402"/>
        <end position="423"/>
    </location>
</feature>
<feature type="compositionally biased region" description="Basic and acidic residues" evidence="8">
    <location>
        <begin position="402"/>
        <end position="416"/>
    </location>
</feature>
<dbReference type="Pfam" id="PF00512">
    <property type="entry name" value="HisKA"/>
    <property type="match status" value="1"/>
</dbReference>
<dbReference type="Pfam" id="PF02518">
    <property type="entry name" value="HATPase_c"/>
    <property type="match status" value="1"/>
</dbReference>
<dbReference type="SUPFAM" id="SSF47384">
    <property type="entry name" value="Homodimeric domain of signal transducing histidine kinase"/>
    <property type="match status" value="1"/>
</dbReference>
<dbReference type="CDD" id="cd06225">
    <property type="entry name" value="HAMP"/>
    <property type="match status" value="1"/>
</dbReference>
<dbReference type="InterPro" id="IPR050736">
    <property type="entry name" value="Sensor_HK_Regulatory"/>
</dbReference>
<dbReference type="Gene3D" id="3.30.565.10">
    <property type="entry name" value="Histidine kinase-like ATPase, C-terminal domain"/>
    <property type="match status" value="1"/>
</dbReference>
<comment type="caution">
    <text evidence="12">The sequence shown here is derived from an EMBL/GenBank/DDBJ whole genome shotgun (WGS) entry which is preliminary data.</text>
</comment>
<dbReference type="SMART" id="SM00387">
    <property type="entry name" value="HATPase_c"/>
    <property type="match status" value="1"/>
</dbReference>
<protein>
    <recommendedName>
        <fullName evidence="3">histidine kinase</fullName>
        <ecNumber evidence="3">2.7.13.3</ecNumber>
    </recommendedName>
</protein>
<dbReference type="SMART" id="SM00304">
    <property type="entry name" value="HAMP"/>
    <property type="match status" value="1"/>
</dbReference>
<dbReference type="AlphaFoldDB" id="A0A1Q8QXP8"/>
<keyword evidence="7" id="KW-0902">Two-component regulatory system</keyword>
<dbReference type="InterPro" id="IPR005467">
    <property type="entry name" value="His_kinase_dom"/>
</dbReference>
<dbReference type="STRING" id="1888891.DSOL_1979"/>
<dbReference type="InterPro" id="IPR003594">
    <property type="entry name" value="HATPase_dom"/>
</dbReference>
<keyword evidence="4" id="KW-0597">Phosphoprotein</keyword>
<keyword evidence="9" id="KW-1133">Transmembrane helix</keyword>
<dbReference type="PROSITE" id="PS50885">
    <property type="entry name" value="HAMP"/>
    <property type="match status" value="1"/>
</dbReference>
<evidence type="ECO:0000256" key="8">
    <source>
        <dbReference type="SAM" id="MobiDB-lite"/>
    </source>
</evidence>
<dbReference type="PANTHER" id="PTHR43711:SF1">
    <property type="entry name" value="HISTIDINE KINASE 1"/>
    <property type="match status" value="1"/>
</dbReference>
<evidence type="ECO:0000256" key="6">
    <source>
        <dbReference type="ARBA" id="ARBA00022777"/>
    </source>
</evidence>
<evidence type="ECO:0000259" key="10">
    <source>
        <dbReference type="PROSITE" id="PS50109"/>
    </source>
</evidence>
<keyword evidence="5" id="KW-0808">Transferase</keyword>
<dbReference type="Pfam" id="PF00672">
    <property type="entry name" value="HAMP"/>
    <property type="match status" value="1"/>
</dbReference>
<evidence type="ECO:0000256" key="3">
    <source>
        <dbReference type="ARBA" id="ARBA00012438"/>
    </source>
</evidence>
<dbReference type="CDD" id="cd00082">
    <property type="entry name" value="HisKA"/>
    <property type="match status" value="1"/>
</dbReference>
<dbReference type="PANTHER" id="PTHR43711">
    <property type="entry name" value="TWO-COMPONENT HISTIDINE KINASE"/>
    <property type="match status" value="1"/>
</dbReference>
<dbReference type="InterPro" id="IPR003660">
    <property type="entry name" value="HAMP_dom"/>
</dbReference>
<dbReference type="GO" id="GO:0000155">
    <property type="term" value="F:phosphorelay sensor kinase activity"/>
    <property type="evidence" value="ECO:0007669"/>
    <property type="project" value="InterPro"/>
</dbReference>
<feature type="transmembrane region" description="Helical" evidence="9">
    <location>
        <begin position="159"/>
        <end position="181"/>
    </location>
</feature>
<feature type="domain" description="HAMP" evidence="11">
    <location>
        <begin position="183"/>
        <end position="235"/>
    </location>
</feature>
<dbReference type="GO" id="GO:0034220">
    <property type="term" value="P:monoatomic ion transmembrane transport"/>
    <property type="evidence" value="ECO:0007669"/>
    <property type="project" value="UniProtKB-KW"/>
</dbReference>
<keyword evidence="12" id="KW-0406">Ion transport</keyword>
<dbReference type="SUPFAM" id="SSF55874">
    <property type="entry name" value="ATPase domain of HSP90 chaperone/DNA topoisomerase II/histidine kinase"/>
    <property type="match status" value="1"/>
</dbReference>
<proteinExistence type="predicted"/>
<dbReference type="GO" id="GO:0016020">
    <property type="term" value="C:membrane"/>
    <property type="evidence" value="ECO:0007669"/>
    <property type="project" value="UniProtKB-SubCell"/>
</dbReference>
<evidence type="ECO:0000256" key="9">
    <source>
        <dbReference type="SAM" id="Phobius"/>
    </source>
</evidence>
<gene>
    <name evidence="12" type="ORF">DSOL_1979</name>
</gene>
<dbReference type="Proteomes" id="UP000186102">
    <property type="component" value="Unassembled WGS sequence"/>
</dbReference>
<name>A0A1Q8QXP8_9FIRM</name>
<dbReference type="CDD" id="cd00075">
    <property type="entry name" value="HATPase"/>
    <property type="match status" value="1"/>
</dbReference>
<feature type="domain" description="Histidine kinase" evidence="10">
    <location>
        <begin position="243"/>
        <end position="502"/>
    </location>
</feature>
<comment type="subcellular location">
    <subcellularLocation>
        <location evidence="2">Membrane</location>
    </subcellularLocation>
</comment>
<dbReference type="SUPFAM" id="SSF158472">
    <property type="entry name" value="HAMP domain-like"/>
    <property type="match status" value="1"/>
</dbReference>
<dbReference type="EMBL" id="MLBF01000011">
    <property type="protein sequence ID" value="OLN32106.1"/>
    <property type="molecule type" value="Genomic_DNA"/>
</dbReference>
<dbReference type="SMART" id="SM00388">
    <property type="entry name" value="HisKA"/>
    <property type="match status" value="1"/>
</dbReference>
<comment type="catalytic activity">
    <reaction evidence="1">
        <text>ATP + protein L-histidine = ADP + protein N-phospho-L-histidine.</text>
        <dbReference type="EC" id="2.7.13.3"/>
    </reaction>
</comment>
<dbReference type="PRINTS" id="PR00344">
    <property type="entry name" value="BCTRLSENSOR"/>
</dbReference>
<evidence type="ECO:0000313" key="12">
    <source>
        <dbReference type="EMBL" id="OLN32106.1"/>
    </source>
</evidence>
<dbReference type="Gene3D" id="6.10.340.10">
    <property type="match status" value="1"/>
</dbReference>
<dbReference type="PROSITE" id="PS50109">
    <property type="entry name" value="HIS_KIN"/>
    <property type="match status" value="1"/>
</dbReference>
<keyword evidence="9" id="KW-0472">Membrane</keyword>
<sequence>MTLRRKFILALIGMVFFMAIVFTSIALTSTQALLSHAESYVQQAFGERLSQLVSVYYENHGGWGGVQDYISKVLEPDQKLGRPPHDSQRFLVFDQEDKVVADPSNKDLGKQLTQFPSDNKISKQWQGIKVKGQIVGHYWQEQRPSVMDGRLAKTIGTSIIQAMLIGLILTSLVALVLGLLLTSHFTEPLNRLMEAVRKVGKGDLSSRVEVEGKGDIALLAQDFNRMTEQLTRNEEVRRNMVADIAHELRTPLAVILGKLESIQEGVLPSTPETILPIQDETLRLIRLVRDLQQLSLAEAGKLPMNLKPVNLRQIVEKITEQFAIEFEERGLHIEVIGDVPEVIGDPDRLTQVFVNLIGNALLHTPAGGSLSVLLAEAERPLEDALIDDETRRRLRDVFRRKGEKAEEANRNRRDDNGPSEVRSDGWVQVTVVDSGEGIPEEELDHIFDRFYRVDKARERESGGTGLGLAIAKEFIQAHGGSIQVKSKPGVGSCFWISLPIKPNASTKGNTLTIS</sequence>
<dbReference type="OrthoDB" id="9813151at2"/>